<dbReference type="OrthoDB" id="9785836at2"/>
<dbReference type="InterPro" id="IPR050809">
    <property type="entry name" value="UgpAE/MalFG_permease"/>
</dbReference>
<dbReference type="InterPro" id="IPR000515">
    <property type="entry name" value="MetI-like"/>
</dbReference>
<evidence type="ECO:0000259" key="8">
    <source>
        <dbReference type="PROSITE" id="PS50928"/>
    </source>
</evidence>
<dbReference type="Proteomes" id="UP000448943">
    <property type="component" value="Unassembled WGS sequence"/>
</dbReference>
<feature type="transmembrane region" description="Helical" evidence="7">
    <location>
        <begin position="85"/>
        <end position="110"/>
    </location>
</feature>
<dbReference type="RefSeq" id="WP_160646607.1">
    <property type="nucleotide sequence ID" value="NZ_SIJB01000028.1"/>
</dbReference>
<protein>
    <submittedName>
        <fullName evidence="9">Sugar ABC transporter permease</fullName>
    </submittedName>
</protein>
<evidence type="ECO:0000256" key="7">
    <source>
        <dbReference type="RuleBase" id="RU363032"/>
    </source>
</evidence>
<proteinExistence type="inferred from homology"/>
<evidence type="ECO:0000256" key="6">
    <source>
        <dbReference type="ARBA" id="ARBA00023136"/>
    </source>
</evidence>
<dbReference type="SUPFAM" id="SSF161098">
    <property type="entry name" value="MetI-like"/>
    <property type="match status" value="1"/>
</dbReference>
<keyword evidence="6 7" id="KW-0472">Membrane</keyword>
<evidence type="ECO:0000256" key="5">
    <source>
        <dbReference type="ARBA" id="ARBA00022989"/>
    </source>
</evidence>
<keyword evidence="4 7" id="KW-0812">Transmembrane</keyword>
<comment type="subcellular location">
    <subcellularLocation>
        <location evidence="1 7">Cell membrane</location>
        <topology evidence="1 7">Multi-pass membrane protein</topology>
    </subcellularLocation>
</comment>
<keyword evidence="2 7" id="KW-0813">Transport</keyword>
<dbReference type="PANTHER" id="PTHR43227">
    <property type="entry name" value="BLL4140 PROTEIN"/>
    <property type="match status" value="1"/>
</dbReference>
<keyword evidence="3" id="KW-1003">Cell membrane</keyword>
<dbReference type="InterPro" id="IPR035906">
    <property type="entry name" value="MetI-like_sf"/>
</dbReference>
<evidence type="ECO:0000256" key="3">
    <source>
        <dbReference type="ARBA" id="ARBA00022475"/>
    </source>
</evidence>
<sequence>MKWFKNTLRDLYANRIWLMFVLPATIWFIIFSYLPMIGHVIAFKDFRIHRDGFFASLWHSEWVGFKNFEFLFKTNVAWEITRNTILYNLVFIFLGLFLAVAFAIGLSLLANKKLTKIYQTGMLFPHFLSWVVVSYFVMTFLSTDRGAINSLLSFFGVEAISWYYEPIYWPFILVFMAMWKGVGYQMIVYLAAIVGIDRSYYEAAMIDGASKWQQIRHITIPMITPLMMILTIMNIGRIFYSDFGLFYQVTQNSGALYDVTNTIDMYVYNGLTTLGDMSMTAAAGFYQSVVGFALVIITNYVVKKVDEDYALF</sequence>
<evidence type="ECO:0000313" key="10">
    <source>
        <dbReference type="Proteomes" id="UP000448943"/>
    </source>
</evidence>
<comment type="similarity">
    <text evidence="7">Belongs to the binding-protein-dependent transport system permease family.</text>
</comment>
<keyword evidence="10" id="KW-1185">Reference proteome</keyword>
<dbReference type="GO" id="GO:0055085">
    <property type="term" value="P:transmembrane transport"/>
    <property type="evidence" value="ECO:0007669"/>
    <property type="project" value="InterPro"/>
</dbReference>
<evidence type="ECO:0000256" key="1">
    <source>
        <dbReference type="ARBA" id="ARBA00004651"/>
    </source>
</evidence>
<evidence type="ECO:0000256" key="2">
    <source>
        <dbReference type="ARBA" id="ARBA00022448"/>
    </source>
</evidence>
<dbReference type="GO" id="GO:0005886">
    <property type="term" value="C:plasma membrane"/>
    <property type="evidence" value="ECO:0007669"/>
    <property type="project" value="UniProtKB-SubCell"/>
</dbReference>
<gene>
    <name evidence="9" type="ORF">ERL59_12600</name>
</gene>
<dbReference type="AlphaFoldDB" id="A0A6N9Q4Q5"/>
<name>A0A6N9Q4Q5_9BACL</name>
<dbReference type="PANTHER" id="PTHR43227:SF11">
    <property type="entry name" value="BLL4140 PROTEIN"/>
    <property type="match status" value="1"/>
</dbReference>
<evidence type="ECO:0000313" key="9">
    <source>
        <dbReference type="EMBL" id="NBI29797.1"/>
    </source>
</evidence>
<accession>A0A6N9Q4Q5</accession>
<feature type="transmembrane region" description="Helical" evidence="7">
    <location>
        <begin position="167"/>
        <end position="196"/>
    </location>
</feature>
<feature type="transmembrane region" description="Helical" evidence="7">
    <location>
        <begin position="12"/>
        <end position="34"/>
    </location>
</feature>
<evidence type="ECO:0000256" key="4">
    <source>
        <dbReference type="ARBA" id="ARBA00022692"/>
    </source>
</evidence>
<feature type="domain" description="ABC transmembrane type-1" evidence="8">
    <location>
        <begin position="81"/>
        <end position="298"/>
    </location>
</feature>
<feature type="transmembrane region" description="Helical" evidence="7">
    <location>
        <begin position="284"/>
        <end position="302"/>
    </location>
</feature>
<dbReference type="PROSITE" id="PS50928">
    <property type="entry name" value="ABC_TM1"/>
    <property type="match status" value="1"/>
</dbReference>
<dbReference type="CDD" id="cd06261">
    <property type="entry name" value="TM_PBP2"/>
    <property type="match status" value="1"/>
</dbReference>
<dbReference type="EMBL" id="SIJB01000028">
    <property type="protein sequence ID" value="NBI29797.1"/>
    <property type="molecule type" value="Genomic_DNA"/>
</dbReference>
<feature type="transmembrane region" description="Helical" evidence="7">
    <location>
        <begin position="217"/>
        <end position="240"/>
    </location>
</feature>
<dbReference type="Pfam" id="PF00528">
    <property type="entry name" value="BPD_transp_1"/>
    <property type="match status" value="1"/>
</dbReference>
<comment type="caution">
    <text evidence="9">The sequence shown here is derived from an EMBL/GenBank/DDBJ whole genome shotgun (WGS) entry which is preliminary data.</text>
</comment>
<keyword evidence="5 7" id="KW-1133">Transmembrane helix</keyword>
<dbReference type="Gene3D" id="1.10.3720.10">
    <property type="entry name" value="MetI-like"/>
    <property type="match status" value="1"/>
</dbReference>
<reference evidence="9 10" key="1">
    <citation type="submission" date="2019-01" db="EMBL/GenBank/DDBJ databases">
        <title>Chengkuizengella sp. nov., isolated from deep-sea sediment of East Pacific Ocean.</title>
        <authorList>
            <person name="Yang J."/>
            <person name="Lai Q."/>
            <person name="Shao Z."/>
        </authorList>
    </citation>
    <scope>NUCLEOTIDE SEQUENCE [LARGE SCALE GENOMIC DNA]</scope>
    <source>
        <strain evidence="9 10">YPA3-1-1</strain>
    </source>
</reference>
<feature type="transmembrane region" description="Helical" evidence="7">
    <location>
        <begin position="122"/>
        <end position="141"/>
    </location>
</feature>
<organism evidence="9 10">
    <name type="scientific">Chengkuizengella marina</name>
    <dbReference type="NCBI Taxonomy" id="2507566"/>
    <lineage>
        <taxon>Bacteria</taxon>
        <taxon>Bacillati</taxon>
        <taxon>Bacillota</taxon>
        <taxon>Bacilli</taxon>
        <taxon>Bacillales</taxon>
        <taxon>Paenibacillaceae</taxon>
        <taxon>Chengkuizengella</taxon>
    </lineage>
</organism>